<evidence type="ECO:0000313" key="3">
    <source>
        <dbReference type="EMBL" id="KAB8039003.1"/>
    </source>
</evidence>
<evidence type="ECO:0008006" key="5">
    <source>
        <dbReference type="Google" id="ProtNLM"/>
    </source>
</evidence>
<accession>A0A6N6VX02</accession>
<feature type="transmembrane region" description="Helical" evidence="2">
    <location>
        <begin position="117"/>
        <end position="134"/>
    </location>
</feature>
<evidence type="ECO:0000256" key="1">
    <source>
        <dbReference type="SAM" id="MobiDB-lite"/>
    </source>
</evidence>
<organism evidence="3 4">
    <name type="scientific">Silvanigrella paludirubra</name>
    <dbReference type="NCBI Taxonomy" id="2499159"/>
    <lineage>
        <taxon>Bacteria</taxon>
        <taxon>Pseudomonadati</taxon>
        <taxon>Bdellovibrionota</taxon>
        <taxon>Oligoflexia</taxon>
        <taxon>Silvanigrellales</taxon>
        <taxon>Silvanigrellaceae</taxon>
        <taxon>Silvanigrella</taxon>
    </lineage>
</organism>
<gene>
    <name evidence="3" type="ORF">GCL60_09095</name>
</gene>
<keyword evidence="4" id="KW-1185">Reference proteome</keyword>
<dbReference type="EMBL" id="WFLM01000003">
    <property type="protein sequence ID" value="KAB8039003.1"/>
    <property type="molecule type" value="Genomic_DNA"/>
</dbReference>
<sequence length="176" mass="20648">MNLQRETKFHSIMPSSQNFSTQSSTRKEDIVLSNSNNAKSFLPNPDDTRAYQELYPGFIEKMIVAFEMESEHRRNLEKETAQHKKMMSEKLVESQLINQKKSIEIEVKEQRHQHIKFYIALLVGLIVFFSSYWIKIENKFAFIGLYILLAVIGISPKNFFFKKDKIEPINNNKSPI</sequence>
<protein>
    <recommendedName>
        <fullName evidence="5">DUF2335 domain-containing protein</fullName>
    </recommendedName>
</protein>
<feature type="transmembrane region" description="Helical" evidence="2">
    <location>
        <begin position="140"/>
        <end position="160"/>
    </location>
</feature>
<keyword evidence="2" id="KW-0812">Transmembrane</keyword>
<dbReference type="Proteomes" id="UP000437748">
    <property type="component" value="Unassembled WGS sequence"/>
</dbReference>
<dbReference type="RefSeq" id="WP_153420401.1">
    <property type="nucleotide sequence ID" value="NZ_WFLM01000003.1"/>
</dbReference>
<evidence type="ECO:0000313" key="4">
    <source>
        <dbReference type="Proteomes" id="UP000437748"/>
    </source>
</evidence>
<dbReference type="OrthoDB" id="9832387at2"/>
<name>A0A6N6VX02_9BACT</name>
<keyword evidence="2" id="KW-1133">Transmembrane helix</keyword>
<evidence type="ECO:0000256" key="2">
    <source>
        <dbReference type="SAM" id="Phobius"/>
    </source>
</evidence>
<dbReference type="AlphaFoldDB" id="A0A6N6VX02"/>
<comment type="caution">
    <text evidence="3">The sequence shown here is derived from an EMBL/GenBank/DDBJ whole genome shotgun (WGS) entry which is preliminary data.</text>
</comment>
<reference evidence="3 4" key="1">
    <citation type="submission" date="2019-10" db="EMBL/GenBank/DDBJ databases">
        <title>New species of Slilvanegrellaceae.</title>
        <authorList>
            <person name="Pitt A."/>
            <person name="Hahn M.W."/>
        </authorList>
    </citation>
    <scope>NUCLEOTIDE SEQUENCE [LARGE SCALE GENOMIC DNA]</scope>
    <source>
        <strain evidence="3 4">SP-Ram-0.45-NSY-1</strain>
    </source>
</reference>
<keyword evidence="2" id="KW-0472">Membrane</keyword>
<feature type="compositionally biased region" description="Polar residues" evidence="1">
    <location>
        <begin position="13"/>
        <end position="24"/>
    </location>
</feature>
<feature type="region of interest" description="Disordered" evidence="1">
    <location>
        <begin position="1"/>
        <end position="28"/>
    </location>
</feature>
<proteinExistence type="predicted"/>